<dbReference type="EMBL" id="AC074259">
    <property type="protein sequence ID" value="AAX80885.1"/>
    <property type="molecule type" value="Genomic_DNA"/>
</dbReference>
<dbReference type="Proteomes" id="UP000008524">
    <property type="component" value="Chromosome 6"/>
</dbReference>
<reference evidence="3" key="4">
    <citation type="submission" date="2005-04" db="EMBL/GenBank/DDBJ databases">
        <title>.</title>
        <authorList>
            <person name="Ghedin E."/>
            <person name="Blandin G."/>
            <person name="Bartholomeu D."/>
            <person name="Caler E."/>
            <person name="Haas B."/>
            <person name="Hannick L."/>
            <person name="Shallom J."/>
            <person name="Hou L."/>
            <person name="Djikeng A."/>
            <person name="Feldblyum T."/>
            <person name="Hostetler J."/>
            <person name="Johnson J."/>
            <person name="Jones K."/>
            <person name="Koo H.L."/>
            <person name="Larkin C."/>
            <person name="Pai G."/>
            <person name="Peterson J."/>
            <person name="Khalak H.G."/>
            <person name="Salzberg S."/>
            <person name="Simpson A.J."/>
            <person name="Tallon L."/>
            <person name="Van Aken S."/>
            <person name="Wanless D."/>
            <person name="White O."/>
            <person name="Wortman J."/>
            <person name="Fraser C.M."/>
            <person name="El-Sayed N.M.A."/>
        </authorList>
    </citation>
    <scope>NUCLEOTIDE SEQUENCE</scope>
    <source>
        <strain evidence="3">GUTat10.1</strain>
    </source>
</reference>
<dbReference type="RefSeq" id="XP_845374.1">
    <property type="nucleotide sequence ID" value="XM_840281.1"/>
</dbReference>
<organism evidence="3 5">
    <name type="scientific">Trypanosoma brucei brucei (strain 927/4 GUTat10.1)</name>
    <dbReference type="NCBI Taxonomy" id="185431"/>
    <lineage>
        <taxon>Eukaryota</taxon>
        <taxon>Discoba</taxon>
        <taxon>Euglenozoa</taxon>
        <taxon>Kinetoplastea</taxon>
        <taxon>Metakinetoplastina</taxon>
        <taxon>Trypanosomatida</taxon>
        <taxon>Trypanosomatidae</taxon>
        <taxon>Trypanosoma</taxon>
    </lineage>
</organism>
<keyword evidence="1" id="KW-0812">Transmembrane</keyword>
<reference evidence="4 5" key="3">
    <citation type="journal article" date="2005" name="Science">
        <title>The genome of the African trypanosome Trypanosoma brucei.</title>
        <authorList>
            <person name="Berriman M."/>
            <person name="Ghedin E."/>
            <person name="Hertz-Fowler C."/>
            <person name="Blandin G."/>
            <person name="Renauld H."/>
            <person name="Bartholomeu D.C."/>
            <person name="Lennard N.J."/>
            <person name="Caler E."/>
            <person name="Hamlin N.E."/>
            <person name="Haas B."/>
            <person name="Bohme U."/>
            <person name="Hannick L."/>
            <person name="Aslett M.A."/>
            <person name="Shallom J."/>
            <person name="Marcello L."/>
            <person name="Hou L."/>
            <person name="Wickstead B."/>
            <person name="Alsmark U.C."/>
            <person name="Arrowsmith C."/>
            <person name="Atkin R.J."/>
            <person name="Barron A.J."/>
            <person name="Bringaud F."/>
            <person name="Brooks K."/>
            <person name="Carrington M."/>
            <person name="Cherevach I."/>
            <person name="Chillingworth T.J."/>
            <person name="Churcher C."/>
            <person name="Clark L.N."/>
            <person name="Corton C.H."/>
            <person name="Cronin A."/>
            <person name="Davies R.M."/>
            <person name="Doggett J."/>
            <person name="Djikeng A."/>
            <person name="Feldblyum T."/>
            <person name="Field M.C."/>
            <person name="Fraser A."/>
            <person name="Goodhead I."/>
            <person name="Hance Z."/>
            <person name="Harper D."/>
            <person name="Harris B.R."/>
            <person name="Hauser H."/>
            <person name="Hostetler J."/>
            <person name="Ivens A."/>
            <person name="Jagels K."/>
            <person name="Johnson D."/>
            <person name="Johnson J."/>
            <person name="Jones K."/>
            <person name="Kerhornou A.X."/>
            <person name="Koo H."/>
            <person name="Larke N."/>
            <person name="Landfear S."/>
            <person name="Larkin C."/>
            <person name="Leech V."/>
            <person name="Line A."/>
            <person name="Lord A."/>
            <person name="Macleod A."/>
            <person name="Mooney P.J."/>
            <person name="Moule S."/>
            <person name="Martin D.M."/>
            <person name="Morgan G.W."/>
            <person name="Mungall K."/>
            <person name="Norbertczak H."/>
            <person name="Ormond D."/>
            <person name="Pai G."/>
            <person name="Peacock C.S."/>
            <person name="Peterson J."/>
            <person name="Quail M.A."/>
            <person name="Rabbinowitsch E."/>
            <person name="Rajandream M.A."/>
            <person name="Reitter C."/>
            <person name="Salzberg S.L."/>
            <person name="Sanders M."/>
            <person name="Schobel S."/>
            <person name="Sharp S."/>
            <person name="Simmonds M."/>
            <person name="Simpson A.J."/>
            <person name="Tallon L."/>
            <person name="Turner C.M."/>
            <person name="Tait A."/>
            <person name="Tivey A.R."/>
            <person name="Van Aken S."/>
            <person name="Walker D."/>
            <person name="Wanless D."/>
            <person name="Wang S."/>
            <person name="White B."/>
            <person name="White O."/>
            <person name="Whitehead S."/>
            <person name="Woodward J."/>
            <person name="Wortman J."/>
            <person name="Adams M.D."/>
            <person name="Embley T.M."/>
            <person name="Gull K."/>
            <person name="Ullu E."/>
            <person name="Barry J.D."/>
            <person name="Fairlamb A.H."/>
            <person name="Opperdoes F."/>
            <person name="Barrell B.G."/>
            <person name="Donelson J.E."/>
            <person name="Hall N."/>
            <person name="Fraser C.M."/>
            <person name="Melville S.E."/>
            <person name="El-Sayed N.M."/>
        </authorList>
    </citation>
    <scope>NUCLEOTIDE SEQUENCE [LARGE SCALE GENOMIC DNA]</scope>
    <source>
        <strain evidence="4 5">927/4 GUTat10.1</strain>
    </source>
</reference>
<dbReference type="VEuPathDB" id="TriTrypDB:Tb927.6.2530"/>
<protein>
    <recommendedName>
        <fullName evidence="6">T. brucei spp.-specific protein</fullName>
    </recommendedName>
</protein>
<evidence type="ECO:0000256" key="2">
    <source>
        <dbReference type="SAM" id="SignalP"/>
    </source>
</evidence>
<evidence type="ECO:0000313" key="3">
    <source>
        <dbReference type="EMBL" id="AAX80885.1"/>
    </source>
</evidence>
<dbReference type="GeneID" id="3657888"/>
<reference evidence="4" key="5">
    <citation type="submission" date="2005-04" db="EMBL/GenBank/DDBJ databases">
        <title>Sequencing, closure, and annotation of Trypanosoma brucei chromosomes 2 through 8.</title>
        <authorList>
            <person name="Ghedin E."/>
            <person name="Blandin G."/>
            <person name="Bartholomeu D."/>
            <person name="Caler E."/>
            <person name="Haas B."/>
            <person name="Hannick L."/>
            <person name="Shallom J."/>
            <person name="Hou L."/>
            <person name="Djikeng A."/>
            <person name="Feldblyum T."/>
            <person name="Hostetler J."/>
            <person name="Johnson J."/>
            <person name="Jones K."/>
            <person name="Koo H.L."/>
            <person name="Larkin C."/>
            <person name="Pai G."/>
            <person name="Peterson J."/>
            <person name="Khalak H.G."/>
            <person name="Salzberg S."/>
            <person name="Simpson A.J."/>
            <person name="Tallon L."/>
            <person name="Van Aken S."/>
            <person name="Wanless D."/>
            <person name="White O."/>
            <person name="Wortman J."/>
            <person name="Fraser C.M."/>
            <person name="El-Sayed N.M.A."/>
        </authorList>
    </citation>
    <scope>NUCLEOTIDE SEQUENCE</scope>
    <source>
        <strain evidence="4">927/4 GUTat10.1</strain>
    </source>
</reference>
<evidence type="ECO:0008006" key="6">
    <source>
        <dbReference type="Google" id="ProtNLM"/>
    </source>
</evidence>
<proteinExistence type="predicted"/>
<feature type="transmembrane region" description="Helical" evidence="1">
    <location>
        <begin position="182"/>
        <end position="210"/>
    </location>
</feature>
<accession>D6XHY6</accession>
<accession>Q584Q3</accession>
<evidence type="ECO:0000313" key="4">
    <source>
        <dbReference type="EMBL" id="AAZ11815.1"/>
    </source>
</evidence>
<reference evidence="3" key="1">
    <citation type="submission" date="2000-07" db="EMBL/GenBank/DDBJ databases">
        <authorList>
            <person name="El-Sayed N.M."/>
            <person name="Khalak H."/>
            <person name="Adams M.D."/>
        </authorList>
    </citation>
    <scope>NUCLEOTIDE SEQUENCE</scope>
    <source>
        <strain evidence="3">GUTat10.1</strain>
    </source>
</reference>
<feature type="chain" id="PRO_5010844222" description="T. brucei spp.-specific protein" evidence="2">
    <location>
        <begin position="22"/>
        <end position="216"/>
    </location>
</feature>
<dbReference type="EMBL" id="CP000069">
    <property type="protein sequence ID" value="AAZ11815.1"/>
    <property type="molecule type" value="Genomic_DNA"/>
</dbReference>
<dbReference type="AlphaFoldDB" id="Q584Q3"/>
<evidence type="ECO:0000256" key="1">
    <source>
        <dbReference type="SAM" id="Phobius"/>
    </source>
</evidence>
<feature type="signal peptide" evidence="2">
    <location>
        <begin position="1"/>
        <end position="21"/>
    </location>
</feature>
<dbReference type="PaxDb" id="5691-AAZ11815"/>
<evidence type="ECO:0000313" key="5">
    <source>
        <dbReference type="Proteomes" id="UP000008524"/>
    </source>
</evidence>
<dbReference type="KEGG" id="tbr:Tb927.6.2530"/>
<keyword evidence="1" id="KW-0472">Membrane</keyword>
<gene>
    <name evidence="4" type="primary">Tb06.4M18.1130</name>
    <name evidence="3" type="ORF">Tb927.6.2530</name>
</gene>
<reference evidence="4" key="2">
    <citation type="journal article" date="2005" name="Science">
        <title>Comparative genomics of trypanosomatid parasitic protozoa.</title>
        <authorList>
            <person name="El-Sayed N.M."/>
            <person name="Myler P.J."/>
            <person name="Blandin G."/>
            <person name="Berriman M."/>
            <person name="Crabtree J."/>
            <person name="Aggarwal G."/>
            <person name="Caler E."/>
            <person name="Renauld H."/>
            <person name="Worthey E.A."/>
            <person name="Hertz-Fowler C."/>
            <person name="Ghedin E."/>
            <person name="Peacock C."/>
            <person name="Bartholomeu D.C."/>
            <person name="Haas B.J."/>
            <person name="Tran A.N."/>
            <person name="Wortman J.R."/>
            <person name="Alsmark U.C."/>
            <person name="Angiuoli S."/>
            <person name="Anupama A."/>
            <person name="Badger J."/>
            <person name="Bringaud F."/>
            <person name="Cadag E."/>
            <person name="Carlton J.M."/>
            <person name="Cerqueira G.C."/>
            <person name="Creasy T."/>
            <person name="Delcher A.L."/>
            <person name="Djikeng A."/>
            <person name="Embley T.M."/>
            <person name="Hauser C."/>
            <person name="Ivens A.C."/>
            <person name="Kummerfeld S.K."/>
            <person name="Pereira-Leal J.B."/>
            <person name="Nilsson D."/>
            <person name="Peterson J."/>
            <person name="Salzberg S.L."/>
            <person name="Shallom J."/>
            <person name="Silva J.C."/>
            <person name="Sundaram J."/>
            <person name="Westenberger S."/>
            <person name="White O."/>
            <person name="Melville S.E."/>
            <person name="Donelson J.E."/>
            <person name="Andersson B."/>
            <person name="Stuart K.D."/>
            <person name="Hall N."/>
        </authorList>
    </citation>
    <scope>NUCLEOTIDE SEQUENCE</scope>
    <source>
        <strain evidence="4">927/4 GUTat10.1</strain>
    </source>
</reference>
<dbReference type="InParanoid" id="Q584Q3"/>
<keyword evidence="1" id="KW-1133">Transmembrane helix</keyword>
<name>Q584Q3_TRYB2</name>
<feature type="transmembrane region" description="Helical" evidence="1">
    <location>
        <begin position="133"/>
        <end position="162"/>
    </location>
</feature>
<keyword evidence="5" id="KW-1185">Reference proteome</keyword>
<feature type="transmembrane region" description="Helical" evidence="1">
    <location>
        <begin position="79"/>
        <end position="99"/>
    </location>
</feature>
<sequence>MRLGRGVVSFSFFFIYLGAHGAGCSSALRLSCIYPSYQQSDIDAVFFSCDFVCHNHFLFSFKLFSSFFFLVGSPASLDFVPFCEITLFFFYSAFIISAYNSKKKQHAHTHVHTHMRQFIRLSFSLFTLSRRKFLFFFFFSSFFLFDFIKIYLYIYIFIYFFSFSFSLPISLRSACESTLLEWGFHVPIIVCVCMTHSSTSLCFYCFCYIFRPLHIN</sequence>
<keyword evidence="2" id="KW-0732">Signal</keyword>